<evidence type="ECO:0000313" key="7">
    <source>
        <dbReference type="Proteomes" id="UP000535890"/>
    </source>
</evidence>
<evidence type="ECO:0000259" key="5">
    <source>
        <dbReference type="Pfam" id="PF00850"/>
    </source>
</evidence>
<dbReference type="Gene3D" id="3.40.800.20">
    <property type="entry name" value="Histone deacetylase domain"/>
    <property type="match status" value="1"/>
</dbReference>
<organism evidence="6 7">
    <name type="scientific">Actinomycetospora corticicola</name>
    <dbReference type="NCBI Taxonomy" id="663602"/>
    <lineage>
        <taxon>Bacteria</taxon>
        <taxon>Bacillati</taxon>
        <taxon>Actinomycetota</taxon>
        <taxon>Actinomycetes</taxon>
        <taxon>Pseudonocardiales</taxon>
        <taxon>Pseudonocardiaceae</taxon>
        <taxon>Actinomycetospora</taxon>
    </lineage>
</organism>
<dbReference type="CDD" id="cd09994">
    <property type="entry name" value="HDAC_AcuC_like"/>
    <property type="match status" value="1"/>
</dbReference>
<comment type="similarity">
    <text evidence="2">Belongs to the histone deacetylase family.</text>
</comment>
<dbReference type="InterPro" id="IPR003085">
    <property type="entry name" value="AcuC"/>
</dbReference>
<reference evidence="6 7" key="1">
    <citation type="submission" date="2020-07" db="EMBL/GenBank/DDBJ databases">
        <title>Sequencing the genomes of 1000 actinobacteria strains.</title>
        <authorList>
            <person name="Klenk H.-P."/>
        </authorList>
    </citation>
    <scope>NUCLEOTIDE SEQUENCE [LARGE SCALE GENOMIC DNA]</scope>
    <source>
        <strain evidence="6 7">DSM 45772</strain>
    </source>
</reference>
<dbReference type="InterPro" id="IPR023696">
    <property type="entry name" value="Ureohydrolase_dom_sf"/>
</dbReference>
<evidence type="ECO:0000256" key="3">
    <source>
        <dbReference type="ARBA" id="ARBA00020218"/>
    </source>
</evidence>
<evidence type="ECO:0000313" key="6">
    <source>
        <dbReference type="EMBL" id="NYD36266.1"/>
    </source>
</evidence>
<dbReference type="SUPFAM" id="SSF52768">
    <property type="entry name" value="Arginase/deacetylase"/>
    <property type="match status" value="1"/>
</dbReference>
<keyword evidence="7" id="KW-1185">Reference proteome</keyword>
<name>A0A7Y9DVP0_9PSEU</name>
<comment type="pathway">
    <text evidence="1">Ketone degradation; acetoin degradation.</text>
</comment>
<evidence type="ECO:0000256" key="2">
    <source>
        <dbReference type="ARBA" id="ARBA00005947"/>
    </source>
</evidence>
<feature type="domain" description="Histone deacetylase" evidence="5">
    <location>
        <begin position="20"/>
        <end position="313"/>
    </location>
</feature>
<dbReference type="EMBL" id="JACCBN010000001">
    <property type="protein sequence ID" value="NYD36266.1"/>
    <property type="molecule type" value="Genomic_DNA"/>
</dbReference>
<protein>
    <recommendedName>
        <fullName evidence="3">Acetoin utilization protein AcuC</fullName>
    </recommendedName>
</protein>
<comment type="caution">
    <text evidence="6">The sequence shown here is derived from an EMBL/GenBank/DDBJ whole genome shotgun (WGS) entry which is preliminary data.</text>
</comment>
<dbReference type="AlphaFoldDB" id="A0A7Y9DVP0"/>
<dbReference type="Proteomes" id="UP000535890">
    <property type="component" value="Unassembled WGS sequence"/>
</dbReference>
<accession>A0A7Y9DVP0</accession>
<evidence type="ECO:0000256" key="1">
    <source>
        <dbReference type="ARBA" id="ARBA00005101"/>
    </source>
</evidence>
<dbReference type="RefSeq" id="WP_179793968.1">
    <property type="nucleotide sequence ID" value="NZ_BAABHP010000007.1"/>
</dbReference>
<sequence>MRATVVWDEALLAYKLSNDHPLHPVRLDLTMRLARSLGVLEGVEPLIPTPAPDEELERVHVASYLDAVRQAPSHGDDPVHQLGTADNPIFEGMHDASALVAGGSIAAAREIAEGRADRAVNLSGGLHHAMRDHAWGFCVYNDCAIAISWLLDHGYTRIAYLDTDVHHGDGVQAAFLDDPRVMTISVHQHPGTLWPGTGFASELGEGAAAGTAINLPLPPGTRDQAWLRAFHAVVPGLLRAFEPQILVTQCGADTHHEDPLAELSLTVDGHRAIYRACRDLAAEYAGGKWLALGGGGYNLFRGVPRSWTHLLATVLDRDVDPDRTIPAEWTSHAATLTNRPLPTTMTEEAPTDWTPWGGYTEIDVDRFVLETRRAVFPLHGLEPQNVLD</sequence>
<dbReference type="GO" id="GO:0045150">
    <property type="term" value="P:acetoin catabolic process"/>
    <property type="evidence" value="ECO:0007669"/>
    <property type="project" value="UniProtKB-UniPathway"/>
</dbReference>
<dbReference type="PANTHER" id="PTHR10625">
    <property type="entry name" value="HISTONE DEACETYLASE HDAC1-RELATED"/>
    <property type="match status" value="1"/>
</dbReference>
<gene>
    <name evidence="6" type="ORF">BJ983_002368</name>
</gene>
<dbReference type="InterPro" id="IPR037138">
    <property type="entry name" value="His_deacetylse_dom_sf"/>
</dbReference>
<dbReference type="Pfam" id="PF00850">
    <property type="entry name" value="Hist_deacetyl"/>
    <property type="match status" value="1"/>
</dbReference>
<dbReference type="InterPro" id="IPR023801">
    <property type="entry name" value="His_deacetylse_dom"/>
</dbReference>
<dbReference type="InterPro" id="IPR000286">
    <property type="entry name" value="HDACs"/>
</dbReference>
<dbReference type="PANTHER" id="PTHR10625:SF10">
    <property type="entry name" value="HISTONE DEACETYLASE HDAC1"/>
    <property type="match status" value="1"/>
</dbReference>
<dbReference type="PRINTS" id="PR01270">
    <property type="entry name" value="HDASUPER"/>
</dbReference>
<proteinExistence type="inferred from homology"/>
<evidence type="ECO:0000256" key="4">
    <source>
        <dbReference type="ARBA" id="ARBA00022627"/>
    </source>
</evidence>
<dbReference type="GO" id="GO:0040029">
    <property type="term" value="P:epigenetic regulation of gene expression"/>
    <property type="evidence" value="ECO:0007669"/>
    <property type="project" value="TreeGrafter"/>
</dbReference>
<dbReference type="GO" id="GO:0004407">
    <property type="term" value="F:histone deacetylase activity"/>
    <property type="evidence" value="ECO:0007669"/>
    <property type="project" value="TreeGrafter"/>
</dbReference>
<dbReference type="UniPathway" id="UPA00040"/>
<dbReference type="PRINTS" id="PR01272">
    <property type="entry name" value="ACUCPROTEIN"/>
</dbReference>
<keyword evidence="4" id="KW-0006">Acetoin catabolism</keyword>